<protein>
    <submittedName>
        <fullName evidence="1">Uncharacterized protein</fullName>
    </submittedName>
</protein>
<proteinExistence type="predicted"/>
<sequence length="51" mass="5533">MQYGVPGVFFQSPRFSRGRRKRGQPDRAIPFCPCVAASAGLSVRDAPGQPL</sequence>
<name>A0A7U7J1E6_9PROT</name>
<organism evidence="1 2">
    <name type="scientific">Parasaccharibacter apium</name>
    <dbReference type="NCBI Taxonomy" id="1510841"/>
    <lineage>
        <taxon>Bacteria</taxon>
        <taxon>Pseudomonadati</taxon>
        <taxon>Pseudomonadota</taxon>
        <taxon>Alphaproteobacteria</taxon>
        <taxon>Acetobacterales</taxon>
        <taxon>Acetobacteraceae</taxon>
        <taxon>Parasaccharibacter</taxon>
    </lineage>
</organism>
<accession>A0A7U7J1E6</accession>
<dbReference type="Proteomes" id="UP000027590">
    <property type="component" value="Unassembled WGS sequence"/>
</dbReference>
<dbReference type="AlphaFoldDB" id="A0A7U7J1E6"/>
<gene>
    <name evidence="1" type="ORF">SACS_1378</name>
</gene>
<reference evidence="1 2" key="2">
    <citation type="journal article" date="2014" name="PLoS ONE">
        <title>Evolution of mitochondria reconstructed from the energy metabolism of living bacteria.</title>
        <authorList>
            <person name="Degli Esposti M."/>
            <person name="Chouaia B."/>
            <person name="Comandatore F."/>
            <person name="Crotti E."/>
            <person name="Sassera D."/>
            <person name="Lievens P.M."/>
            <person name="Daffonchio D."/>
            <person name="Bandi C."/>
        </authorList>
    </citation>
    <scope>NUCLEOTIDE SEQUENCE [LARGE SCALE GENOMIC DNA]</scope>
    <source>
        <strain evidence="2">AM169</strain>
    </source>
</reference>
<dbReference type="EMBL" id="CBLY010000006">
    <property type="protein sequence ID" value="CDG34116.1"/>
    <property type="molecule type" value="Genomic_DNA"/>
</dbReference>
<comment type="caution">
    <text evidence="1">The sequence shown here is derived from an EMBL/GenBank/DDBJ whole genome shotgun (WGS) entry which is preliminary data.</text>
</comment>
<evidence type="ECO:0000313" key="2">
    <source>
        <dbReference type="Proteomes" id="UP000027590"/>
    </source>
</evidence>
<reference evidence="1 2" key="1">
    <citation type="journal article" date="2014" name="Genome Biol. Evol.">
        <title>Acetic acid bacteria genomes reveal functional traits for adaptation to life in insect guts.</title>
        <authorList>
            <person name="Chouaia B."/>
            <person name="Gaiarsa S."/>
            <person name="Crotti E."/>
            <person name="Comandatore F."/>
            <person name="Degli Esposti M."/>
            <person name="Ricci I."/>
            <person name="Alma A."/>
            <person name="Favia G."/>
            <person name="Bandi C."/>
            <person name="Daffonchio D."/>
        </authorList>
    </citation>
    <scope>NUCLEOTIDE SEQUENCE [LARGE SCALE GENOMIC DNA]</scope>
    <source>
        <strain evidence="2">AM169</strain>
    </source>
</reference>
<evidence type="ECO:0000313" key="1">
    <source>
        <dbReference type="EMBL" id="CDG34116.1"/>
    </source>
</evidence>